<organism evidence="2">
    <name type="scientific">Escherichia coli</name>
    <dbReference type="NCBI Taxonomy" id="562"/>
    <lineage>
        <taxon>Bacteria</taxon>
        <taxon>Pseudomonadati</taxon>
        <taxon>Pseudomonadota</taxon>
        <taxon>Gammaproteobacteria</taxon>
        <taxon>Enterobacterales</taxon>
        <taxon>Enterobacteriaceae</taxon>
        <taxon>Escherichia</taxon>
    </lineage>
</organism>
<comment type="caution">
    <text evidence="2">The sequence shown here is derived from an EMBL/GenBank/DDBJ whole genome shotgun (WGS) entry which is preliminary data.</text>
</comment>
<dbReference type="AlphaFoldDB" id="A0A6D1AHL9"/>
<dbReference type="EMBL" id="JAAHTE010000650">
    <property type="protein sequence ID" value="NEU02981.1"/>
    <property type="molecule type" value="Genomic_DNA"/>
</dbReference>
<feature type="non-terminal residue" evidence="2">
    <location>
        <position position="88"/>
    </location>
</feature>
<protein>
    <submittedName>
        <fullName evidence="2">Uncharacterized protein</fullName>
    </submittedName>
</protein>
<reference evidence="2" key="1">
    <citation type="submission" date="2020-02" db="EMBL/GenBank/DDBJ databases">
        <title>Investigating the Use of Bacteriophages as New Decolonization Strategy for Intestinal Carriage of CTX-M-15-producing ST131 Escherichia coli: an In Vitro Continuous Culture System Model.</title>
        <authorList>
            <person name="Bernasconi O.J."/>
            <person name="Campos-Madueno E.I."/>
            <person name="Dona V."/>
            <person name="Perreten V."/>
            <person name="Carattoli A."/>
            <person name="Endimiani A."/>
        </authorList>
    </citation>
    <scope>NUCLEOTIDE SEQUENCE</scope>
    <source>
        <strain evidence="2">4901.28</strain>
    </source>
</reference>
<evidence type="ECO:0000256" key="1">
    <source>
        <dbReference type="SAM" id="MobiDB-lite"/>
    </source>
</evidence>
<feature type="non-terminal residue" evidence="2">
    <location>
        <position position="1"/>
    </location>
</feature>
<sequence length="88" mass="10023">EHSVVNNNEFTDNYDNELSDEKSYKTSEFASSNNLNNYVSQTYTLEAEQISQNNNTSNISLDSSELSNDDLDNKDKLANDESFEENVK</sequence>
<feature type="region of interest" description="Disordered" evidence="1">
    <location>
        <begin position="49"/>
        <end position="88"/>
    </location>
</feature>
<name>A0A6D1AHL9_ECOLX</name>
<feature type="compositionally biased region" description="Polar residues" evidence="1">
    <location>
        <begin position="1"/>
        <end position="11"/>
    </location>
</feature>
<accession>A0A6D1AHL9</accession>
<feature type="compositionally biased region" description="Low complexity" evidence="1">
    <location>
        <begin position="49"/>
        <end position="66"/>
    </location>
</feature>
<gene>
    <name evidence="2" type="ORF">G3563_28870</name>
</gene>
<evidence type="ECO:0000313" key="2">
    <source>
        <dbReference type="EMBL" id="NEU02981.1"/>
    </source>
</evidence>
<feature type="compositionally biased region" description="Basic and acidic residues" evidence="1">
    <location>
        <begin position="71"/>
        <end position="88"/>
    </location>
</feature>
<feature type="region of interest" description="Disordered" evidence="1">
    <location>
        <begin position="1"/>
        <end position="35"/>
    </location>
</feature>
<feature type="compositionally biased region" description="Polar residues" evidence="1">
    <location>
        <begin position="26"/>
        <end position="35"/>
    </location>
</feature>
<proteinExistence type="predicted"/>